<gene>
    <name evidence="1" type="ORF">PG999_004411</name>
</gene>
<organism evidence="1 2">
    <name type="scientific">Apiospora kogelbergensis</name>
    <dbReference type="NCBI Taxonomy" id="1337665"/>
    <lineage>
        <taxon>Eukaryota</taxon>
        <taxon>Fungi</taxon>
        <taxon>Dikarya</taxon>
        <taxon>Ascomycota</taxon>
        <taxon>Pezizomycotina</taxon>
        <taxon>Sordariomycetes</taxon>
        <taxon>Xylariomycetidae</taxon>
        <taxon>Amphisphaeriales</taxon>
        <taxon>Apiosporaceae</taxon>
        <taxon>Apiospora</taxon>
    </lineage>
</organism>
<accession>A0AAW0QZA4</accession>
<protein>
    <submittedName>
        <fullName evidence="1">Uncharacterized protein</fullName>
    </submittedName>
</protein>
<reference evidence="1 2" key="1">
    <citation type="submission" date="2023-01" db="EMBL/GenBank/DDBJ databases">
        <title>Analysis of 21 Apiospora genomes using comparative genomics revels a genus with tremendous synthesis potential of carbohydrate active enzymes and secondary metabolites.</title>
        <authorList>
            <person name="Sorensen T."/>
        </authorList>
    </citation>
    <scope>NUCLEOTIDE SEQUENCE [LARGE SCALE GENOMIC DNA]</scope>
    <source>
        <strain evidence="1 2">CBS 117206</strain>
    </source>
</reference>
<dbReference type="AlphaFoldDB" id="A0AAW0QZA4"/>
<dbReference type="EMBL" id="JAQQWP010000004">
    <property type="protein sequence ID" value="KAK8120291.1"/>
    <property type="molecule type" value="Genomic_DNA"/>
</dbReference>
<comment type="caution">
    <text evidence="1">The sequence shown here is derived from an EMBL/GenBank/DDBJ whole genome shotgun (WGS) entry which is preliminary data.</text>
</comment>
<sequence length="138" mass="15002">MSSEQGTRPQLHAPPGATAKISIIDSTMSIRNEQLESKLMTPLDGLRIIQPITTWCFLIEQLSDGVGNGLENDAAPAGKRKKAVWDLGAPTHPDDVYSPQVLRDIADGGWKIGQDKSVADILKEGSVDPQEVDSVIWR</sequence>
<evidence type="ECO:0000313" key="2">
    <source>
        <dbReference type="Proteomes" id="UP001392437"/>
    </source>
</evidence>
<name>A0AAW0QZA4_9PEZI</name>
<proteinExistence type="predicted"/>
<dbReference type="Proteomes" id="UP001392437">
    <property type="component" value="Unassembled WGS sequence"/>
</dbReference>
<keyword evidence="2" id="KW-1185">Reference proteome</keyword>
<evidence type="ECO:0000313" key="1">
    <source>
        <dbReference type="EMBL" id="KAK8120291.1"/>
    </source>
</evidence>